<dbReference type="SUPFAM" id="SSF49879">
    <property type="entry name" value="SMAD/FHA domain"/>
    <property type="match status" value="2"/>
</dbReference>
<comment type="subcellular location">
    <subcellularLocation>
        <location evidence="1">Membrane</location>
        <topology evidence="1">Multi-pass membrane protein</topology>
    </subcellularLocation>
</comment>
<keyword evidence="2" id="KW-0813">Transport</keyword>
<dbReference type="Gene3D" id="2.60.200.20">
    <property type="match status" value="2"/>
</dbReference>
<evidence type="ECO:0000256" key="7">
    <source>
        <dbReference type="ARBA" id="ARBA00022989"/>
    </source>
</evidence>
<dbReference type="PROSITE" id="PS00211">
    <property type="entry name" value="ABC_TRANSPORTER_1"/>
    <property type="match status" value="1"/>
</dbReference>
<evidence type="ECO:0000256" key="4">
    <source>
        <dbReference type="ARBA" id="ARBA00022692"/>
    </source>
</evidence>
<proteinExistence type="predicted"/>
<sequence>MTAEGFVSSMAPPALVVRTKEAVRRLQPGGSYAVGRDPAADVPIDDQRVSWRHAVLRTDDNGWLLEDLDSTNGTFAGKRRIRRAGIEGEIVFRLGNADSGPQVACSVPPVLDSRIGVDREPTSVIHVPSRPLRIGRAPDNDVVLSDLIVSRHHAELRKRADGRHEIVDLGGHNGTFVNGKRITSAALTESDIVGIGRATFRLVGDELREFIDTGDVSLVAQDLTVRTSKGKVLLDNVSFPIPERCLVGVIGPSGAGKSTLLGAVTGTRPATEGGVRYDNRDLYRHYAELRHRIGLVPQEDILHTQLPTRRALRYAAELRFPGDTVAAERDRRVDEVIEELGLTPHAQTRIDALSGGQRKRVSVALELLTKPSLLFLDEPTSGLDPGLDKSVMEMMRDLAHDGRTIVVVTHSVANLDTCDRLLVLVPGGRVAFYGPPEEGLRFFGKASWAEVFQAFDKEPDRDWAAEFRMAPLYTRYVLSGLDGDAETPGAERATSAAPPPRRQGRFAQLGTLCRRYLAVIGSDRSYLAVLAVLPLVVGLLIRAMPAPHGLTGLGENDDAASVLLTLVIGACFVGAANSVRELVKERPIYRRERAAGLSAGIYLLSKILILGLITGVQAVLLVLIGLAFRPMPAHGAFTSPYPELILAMAGLAIVSMAMGLLVSAAVSTSEKTMPLLVLLSLAQVILCGALMPLEGKAGLEQVAWVTPSRWGLGAAASTVDLGRLPHKPIHDRLWHPDATTWATDMGVLAGLGLVFVIVAWWRLERLRPGRRTRL</sequence>
<dbReference type="InterPro" id="IPR027417">
    <property type="entry name" value="P-loop_NTPase"/>
</dbReference>
<comment type="caution">
    <text evidence="12">The sequence shown here is derived from an EMBL/GenBank/DDBJ whole genome shotgun (WGS) entry which is preliminary data.</text>
</comment>
<feature type="transmembrane region" description="Helical" evidence="9">
    <location>
        <begin position="525"/>
        <end position="544"/>
    </location>
</feature>
<keyword evidence="7 9" id="KW-1133">Transmembrane helix</keyword>
<evidence type="ECO:0000259" key="10">
    <source>
        <dbReference type="PROSITE" id="PS50006"/>
    </source>
</evidence>
<feature type="domain" description="FHA" evidence="10">
    <location>
        <begin position="132"/>
        <end position="182"/>
    </location>
</feature>
<feature type="transmembrane region" description="Helical" evidence="9">
    <location>
        <begin position="644"/>
        <end position="666"/>
    </location>
</feature>
<evidence type="ECO:0000259" key="11">
    <source>
        <dbReference type="PROSITE" id="PS50893"/>
    </source>
</evidence>
<evidence type="ECO:0000256" key="3">
    <source>
        <dbReference type="ARBA" id="ARBA00022553"/>
    </source>
</evidence>
<feature type="domain" description="FHA" evidence="10">
    <location>
        <begin position="32"/>
        <end position="81"/>
    </location>
</feature>
<evidence type="ECO:0000313" key="12">
    <source>
        <dbReference type="EMBL" id="GAA4638580.1"/>
    </source>
</evidence>
<dbReference type="InterPro" id="IPR003439">
    <property type="entry name" value="ABC_transporter-like_ATP-bd"/>
</dbReference>
<keyword evidence="4 9" id="KW-0812">Transmembrane</keyword>
<dbReference type="Pfam" id="PF00498">
    <property type="entry name" value="FHA"/>
    <property type="match status" value="2"/>
</dbReference>
<dbReference type="Gene3D" id="3.40.50.300">
    <property type="entry name" value="P-loop containing nucleotide triphosphate hydrolases"/>
    <property type="match status" value="1"/>
</dbReference>
<evidence type="ECO:0000256" key="9">
    <source>
        <dbReference type="SAM" id="Phobius"/>
    </source>
</evidence>
<dbReference type="SMART" id="SM00382">
    <property type="entry name" value="AAA"/>
    <property type="match status" value="1"/>
</dbReference>
<feature type="domain" description="ABC transporter" evidence="11">
    <location>
        <begin position="218"/>
        <end position="452"/>
    </location>
</feature>
<evidence type="ECO:0000256" key="2">
    <source>
        <dbReference type="ARBA" id="ARBA00022448"/>
    </source>
</evidence>
<dbReference type="PROSITE" id="PS50006">
    <property type="entry name" value="FHA_DOMAIN"/>
    <property type="match status" value="2"/>
</dbReference>
<dbReference type="RefSeq" id="WP_345442068.1">
    <property type="nucleotide sequence ID" value="NZ_BAABHK010000023.1"/>
</dbReference>
<dbReference type="PANTHER" id="PTHR48041">
    <property type="entry name" value="ABC TRANSPORTER G FAMILY MEMBER 28"/>
    <property type="match status" value="1"/>
</dbReference>
<feature type="transmembrane region" description="Helical" evidence="9">
    <location>
        <begin position="673"/>
        <end position="693"/>
    </location>
</feature>
<dbReference type="InterPro" id="IPR003593">
    <property type="entry name" value="AAA+_ATPase"/>
</dbReference>
<dbReference type="InterPro" id="IPR017871">
    <property type="entry name" value="ABC_transporter-like_CS"/>
</dbReference>
<dbReference type="InterPro" id="IPR013525">
    <property type="entry name" value="ABC2_TM"/>
</dbReference>
<reference evidence="13" key="1">
    <citation type="journal article" date="2019" name="Int. J. Syst. Evol. Microbiol.">
        <title>The Global Catalogue of Microorganisms (GCM) 10K type strain sequencing project: providing services to taxonomists for standard genome sequencing and annotation.</title>
        <authorList>
            <consortium name="The Broad Institute Genomics Platform"/>
            <consortium name="The Broad Institute Genome Sequencing Center for Infectious Disease"/>
            <person name="Wu L."/>
            <person name="Ma J."/>
        </authorList>
    </citation>
    <scope>NUCLEOTIDE SEQUENCE [LARGE SCALE GENOMIC DNA]</scope>
    <source>
        <strain evidence="13">JCM 17939</strain>
    </source>
</reference>
<dbReference type="PROSITE" id="PS50893">
    <property type="entry name" value="ABC_TRANSPORTER_2"/>
    <property type="match status" value="1"/>
</dbReference>
<gene>
    <name evidence="12" type="ORF">GCM10023196_096900</name>
</gene>
<evidence type="ECO:0000256" key="5">
    <source>
        <dbReference type="ARBA" id="ARBA00022741"/>
    </source>
</evidence>
<dbReference type="PANTHER" id="PTHR48041:SF139">
    <property type="entry name" value="PROTEIN SCARLET"/>
    <property type="match status" value="1"/>
</dbReference>
<evidence type="ECO:0000256" key="6">
    <source>
        <dbReference type="ARBA" id="ARBA00022840"/>
    </source>
</evidence>
<evidence type="ECO:0000256" key="8">
    <source>
        <dbReference type="ARBA" id="ARBA00023136"/>
    </source>
</evidence>
<feature type="transmembrane region" description="Helical" evidence="9">
    <location>
        <begin position="741"/>
        <end position="763"/>
    </location>
</feature>
<accession>A0ABP8UVV2</accession>
<dbReference type="InterPro" id="IPR050352">
    <property type="entry name" value="ABCG_transporters"/>
</dbReference>
<dbReference type="EMBL" id="BAABHK010000023">
    <property type="protein sequence ID" value="GAA4638580.1"/>
    <property type="molecule type" value="Genomic_DNA"/>
</dbReference>
<keyword evidence="6" id="KW-0067">ATP-binding</keyword>
<name>A0ABP8UVV2_9ACTN</name>
<keyword evidence="5" id="KW-0547">Nucleotide-binding</keyword>
<dbReference type="SUPFAM" id="SSF52540">
    <property type="entry name" value="P-loop containing nucleoside triphosphate hydrolases"/>
    <property type="match status" value="1"/>
</dbReference>
<dbReference type="Pfam" id="PF00005">
    <property type="entry name" value="ABC_tran"/>
    <property type="match status" value="1"/>
</dbReference>
<dbReference type="CDD" id="cd00060">
    <property type="entry name" value="FHA"/>
    <property type="match status" value="1"/>
</dbReference>
<feature type="transmembrane region" description="Helical" evidence="9">
    <location>
        <begin position="600"/>
        <end position="624"/>
    </location>
</feature>
<dbReference type="InterPro" id="IPR000253">
    <property type="entry name" value="FHA_dom"/>
</dbReference>
<organism evidence="12 13">
    <name type="scientific">Actinoallomurus vinaceus</name>
    <dbReference type="NCBI Taxonomy" id="1080074"/>
    <lineage>
        <taxon>Bacteria</taxon>
        <taxon>Bacillati</taxon>
        <taxon>Actinomycetota</taxon>
        <taxon>Actinomycetes</taxon>
        <taxon>Streptosporangiales</taxon>
        <taxon>Thermomonosporaceae</taxon>
        <taxon>Actinoallomurus</taxon>
    </lineage>
</organism>
<protein>
    <submittedName>
        <fullName evidence="12">FHA domain-containing protein</fullName>
    </submittedName>
</protein>
<evidence type="ECO:0000313" key="13">
    <source>
        <dbReference type="Proteomes" id="UP001501442"/>
    </source>
</evidence>
<keyword evidence="13" id="KW-1185">Reference proteome</keyword>
<dbReference type="SMART" id="SM00240">
    <property type="entry name" value="FHA"/>
    <property type="match status" value="2"/>
</dbReference>
<dbReference type="Pfam" id="PF01061">
    <property type="entry name" value="ABC2_membrane"/>
    <property type="match status" value="1"/>
</dbReference>
<evidence type="ECO:0000256" key="1">
    <source>
        <dbReference type="ARBA" id="ARBA00004141"/>
    </source>
</evidence>
<dbReference type="InterPro" id="IPR008984">
    <property type="entry name" value="SMAD_FHA_dom_sf"/>
</dbReference>
<dbReference type="Proteomes" id="UP001501442">
    <property type="component" value="Unassembled WGS sequence"/>
</dbReference>
<keyword evidence="3" id="KW-0597">Phosphoprotein</keyword>
<feature type="transmembrane region" description="Helical" evidence="9">
    <location>
        <begin position="559"/>
        <end position="579"/>
    </location>
</feature>
<keyword evidence="8 9" id="KW-0472">Membrane</keyword>